<dbReference type="NCBIfam" id="TIGR03654">
    <property type="entry name" value="L6_bact"/>
    <property type="match status" value="1"/>
</dbReference>
<feature type="domain" description="Large ribosomal subunit protein uL6 alpha-beta" evidence="9">
    <location>
        <begin position="92"/>
        <end position="165"/>
    </location>
</feature>
<sequence>MSRIGRLPVAIPAGVTVEIAENNVVTVTGPKGTLTKELPIEMEIKKEDDKVVVTRPNDLKKMKSLHGLTRTLINNMVIGVTEGYEKVLEVNGVGYRAAKSGNKLTLSLGYSHPVEMIDPEGVETVLEGQNKITVKGIDKEKVGQYAAEIRDKRRPEPYKGKGIKYADEVIRRKVGKTGKK</sequence>
<comment type="similarity">
    <text evidence="1 6 7">Belongs to the universal ribosomal protein uL6 family.</text>
</comment>
<dbReference type="Gene3D" id="3.90.930.12">
    <property type="entry name" value="Ribosomal protein L6, alpha-beta domain"/>
    <property type="match status" value="2"/>
</dbReference>
<dbReference type="Proteomes" id="UP000265643">
    <property type="component" value="Unassembled WGS sequence"/>
</dbReference>
<protein>
    <recommendedName>
        <fullName evidence="6">Large ribosomal subunit protein uL6</fullName>
    </recommendedName>
</protein>
<dbReference type="PANTHER" id="PTHR11655:SF14">
    <property type="entry name" value="LARGE RIBOSOMAL SUBUNIT PROTEIN UL6M"/>
    <property type="match status" value="1"/>
</dbReference>
<dbReference type="InterPro" id="IPR036789">
    <property type="entry name" value="Ribosomal_uL6-like_a/b-dom_sf"/>
</dbReference>
<dbReference type="AlphaFoldDB" id="A0A391P0G2"/>
<keyword evidence="2 6" id="KW-0699">rRNA-binding</keyword>
<dbReference type="PRINTS" id="PR00059">
    <property type="entry name" value="RIBOSOMALL6"/>
</dbReference>
<evidence type="ECO:0000256" key="5">
    <source>
        <dbReference type="ARBA" id="ARBA00023274"/>
    </source>
</evidence>
<name>A0A391P0G2_9FIRM</name>
<dbReference type="InterPro" id="IPR002358">
    <property type="entry name" value="Ribosomal_uL6_CS"/>
</dbReference>
<dbReference type="FunFam" id="3.90.930.12:FF:000001">
    <property type="entry name" value="50S ribosomal protein L6"/>
    <property type="match status" value="1"/>
</dbReference>
<keyword evidence="4 6" id="KW-0689">Ribosomal protein</keyword>
<dbReference type="GO" id="GO:0022625">
    <property type="term" value="C:cytosolic large ribosomal subunit"/>
    <property type="evidence" value="ECO:0007669"/>
    <property type="project" value="UniProtKB-UniRule"/>
</dbReference>
<keyword evidence="11" id="KW-1185">Reference proteome</keyword>
<dbReference type="GO" id="GO:0002181">
    <property type="term" value="P:cytoplasmic translation"/>
    <property type="evidence" value="ECO:0007669"/>
    <property type="project" value="TreeGrafter"/>
</dbReference>
<dbReference type="InterPro" id="IPR019906">
    <property type="entry name" value="Ribosomal_uL6_bac-type"/>
</dbReference>
<evidence type="ECO:0000256" key="8">
    <source>
        <dbReference type="RuleBase" id="RU003870"/>
    </source>
</evidence>
<accession>A0A391P0G2</accession>
<dbReference type="HAMAP" id="MF_01365_B">
    <property type="entry name" value="Ribosomal_uL6_B"/>
    <property type="match status" value="1"/>
</dbReference>
<evidence type="ECO:0000256" key="6">
    <source>
        <dbReference type="HAMAP-Rule" id="MF_01365"/>
    </source>
</evidence>
<evidence type="ECO:0000259" key="9">
    <source>
        <dbReference type="Pfam" id="PF00347"/>
    </source>
</evidence>
<dbReference type="FunFam" id="3.90.930.12:FF:000002">
    <property type="entry name" value="50S ribosomal protein L6"/>
    <property type="match status" value="1"/>
</dbReference>
<dbReference type="PIRSF" id="PIRSF002162">
    <property type="entry name" value="Ribosomal_L6"/>
    <property type="match status" value="1"/>
</dbReference>
<dbReference type="Pfam" id="PF00347">
    <property type="entry name" value="Ribosomal_L6"/>
    <property type="match status" value="2"/>
</dbReference>
<gene>
    <name evidence="6 10" type="primary">rplF</name>
    <name evidence="10" type="ORF">KGMB01110_11330</name>
</gene>
<evidence type="ECO:0000313" key="11">
    <source>
        <dbReference type="Proteomes" id="UP000265643"/>
    </source>
</evidence>
<dbReference type="EMBL" id="BHGK01000001">
    <property type="protein sequence ID" value="GCA66697.1"/>
    <property type="molecule type" value="Genomic_DNA"/>
</dbReference>
<evidence type="ECO:0000256" key="1">
    <source>
        <dbReference type="ARBA" id="ARBA00009356"/>
    </source>
</evidence>
<keyword evidence="3 6" id="KW-0694">RNA-binding</keyword>
<comment type="function">
    <text evidence="6 8">This protein binds to the 23S rRNA, and is important in its secondary structure. It is located near the subunit interface in the base of the L7/L12 stalk, and near the tRNA binding site of the peptidyltransferase center.</text>
</comment>
<evidence type="ECO:0000256" key="3">
    <source>
        <dbReference type="ARBA" id="ARBA00022884"/>
    </source>
</evidence>
<dbReference type="PANTHER" id="PTHR11655">
    <property type="entry name" value="60S/50S RIBOSOMAL PROTEIN L6/L9"/>
    <property type="match status" value="1"/>
</dbReference>
<dbReference type="PROSITE" id="PS00525">
    <property type="entry name" value="RIBOSOMAL_L6_1"/>
    <property type="match status" value="1"/>
</dbReference>
<evidence type="ECO:0000256" key="4">
    <source>
        <dbReference type="ARBA" id="ARBA00022980"/>
    </source>
</evidence>
<evidence type="ECO:0000256" key="2">
    <source>
        <dbReference type="ARBA" id="ARBA00022730"/>
    </source>
</evidence>
<feature type="domain" description="Large ribosomal subunit protein uL6 alpha-beta" evidence="9">
    <location>
        <begin position="11"/>
        <end position="83"/>
    </location>
</feature>
<dbReference type="InterPro" id="IPR020040">
    <property type="entry name" value="Ribosomal_uL6_a/b-dom"/>
</dbReference>
<organism evidence="10 11">
    <name type="scientific">Mediterraneibacter butyricigenes</name>
    <dbReference type="NCBI Taxonomy" id="2316025"/>
    <lineage>
        <taxon>Bacteria</taxon>
        <taxon>Bacillati</taxon>
        <taxon>Bacillota</taxon>
        <taxon>Clostridia</taxon>
        <taxon>Lachnospirales</taxon>
        <taxon>Lachnospiraceae</taxon>
        <taxon>Mediterraneibacter</taxon>
    </lineage>
</organism>
<comment type="caution">
    <text evidence="10">The sequence shown here is derived from an EMBL/GenBank/DDBJ whole genome shotgun (WGS) entry which is preliminary data.</text>
</comment>
<dbReference type="GO" id="GO:0019843">
    <property type="term" value="F:rRNA binding"/>
    <property type="evidence" value="ECO:0007669"/>
    <property type="project" value="UniProtKB-UniRule"/>
</dbReference>
<dbReference type="GO" id="GO:0003735">
    <property type="term" value="F:structural constituent of ribosome"/>
    <property type="evidence" value="ECO:0007669"/>
    <property type="project" value="UniProtKB-UniRule"/>
</dbReference>
<dbReference type="SUPFAM" id="SSF56053">
    <property type="entry name" value="Ribosomal protein L6"/>
    <property type="match status" value="2"/>
</dbReference>
<dbReference type="RefSeq" id="WP_117603115.1">
    <property type="nucleotide sequence ID" value="NZ_BHGK01000001.1"/>
</dbReference>
<dbReference type="InterPro" id="IPR000702">
    <property type="entry name" value="Ribosomal_uL6-like"/>
</dbReference>
<comment type="subunit">
    <text evidence="6">Part of the 50S ribosomal subunit.</text>
</comment>
<evidence type="ECO:0000313" key="10">
    <source>
        <dbReference type="EMBL" id="GCA66697.1"/>
    </source>
</evidence>
<proteinExistence type="inferred from homology"/>
<evidence type="ECO:0000256" key="7">
    <source>
        <dbReference type="RuleBase" id="RU003869"/>
    </source>
</evidence>
<reference evidence="11" key="1">
    <citation type="submission" date="2018-09" db="EMBL/GenBank/DDBJ databases">
        <title>Draft Genome Sequence of Mediterraneibacter sp. KCTC 15684.</title>
        <authorList>
            <person name="Kim J.S."/>
            <person name="Han K.I."/>
            <person name="Suh M.K."/>
            <person name="Lee K.C."/>
            <person name="Eom M.K."/>
            <person name="Lee J.H."/>
            <person name="Park S.H."/>
            <person name="Kang S.W."/>
            <person name="Park J.E."/>
            <person name="Oh B.S."/>
            <person name="Yu S.Y."/>
            <person name="Choi S.H."/>
            <person name="Lee D.H."/>
            <person name="Yoon H."/>
            <person name="Kim B."/>
            <person name="Yang S.J."/>
            <person name="Lee J.S."/>
        </authorList>
    </citation>
    <scope>NUCLEOTIDE SEQUENCE [LARGE SCALE GENOMIC DNA]</scope>
    <source>
        <strain evidence="11">KCTC 15684</strain>
    </source>
</reference>
<keyword evidence="5 6" id="KW-0687">Ribonucleoprotein</keyword>